<dbReference type="PANTHER" id="PTHR43280:SF27">
    <property type="entry name" value="TRANSCRIPTIONAL REGULATOR MTLR"/>
    <property type="match status" value="1"/>
</dbReference>
<dbReference type="EMBL" id="CP021404">
    <property type="protein sequence ID" value="ATI41898.1"/>
    <property type="molecule type" value="Genomic_DNA"/>
</dbReference>
<protein>
    <submittedName>
        <fullName evidence="6">AraC family transcriptional regulator</fullName>
    </submittedName>
</protein>
<dbReference type="RefSeq" id="WP_097373207.1">
    <property type="nucleotide sequence ID" value="NZ_CP021404.1"/>
</dbReference>
<feature type="domain" description="HTH araC/xylS-type" evidence="5">
    <location>
        <begin position="201"/>
        <end position="300"/>
    </location>
</feature>
<evidence type="ECO:0000256" key="3">
    <source>
        <dbReference type="ARBA" id="ARBA00023163"/>
    </source>
</evidence>
<evidence type="ECO:0000313" key="7">
    <source>
        <dbReference type="Proteomes" id="UP000219050"/>
    </source>
</evidence>
<dbReference type="GO" id="GO:0003700">
    <property type="term" value="F:DNA-binding transcription factor activity"/>
    <property type="evidence" value="ECO:0007669"/>
    <property type="project" value="InterPro"/>
</dbReference>
<dbReference type="PROSITE" id="PS00041">
    <property type="entry name" value="HTH_ARAC_FAMILY_1"/>
    <property type="match status" value="1"/>
</dbReference>
<keyword evidence="1" id="KW-0805">Transcription regulation</keyword>
<keyword evidence="7" id="KW-1185">Reference proteome</keyword>
<dbReference type="PANTHER" id="PTHR43280">
    <property type="entry name" value="ARAC-FAMILY TRANSCRIPTIONAL REGULATOR"/>
    <property type="match status" value="1"/>
</dbReference>
<dbReference type="SUPFAM" id="SSF46689">
    <property type="entry name" value="Homeodomain-like"/>
    <property type="match status" value="2"/>
</dbReference>
<organism evidence="6 7">
    <name type="scientific">Pacificitalea manganoxidans</name>
    <dbReference type="NCBI Taxonomy" id="1411902"/>
    <lineage>
        <taxon>Bacteria</taxon>
        <taxon>Pseudomonadati</taxon>
        <taxon>Pseudomonadota</taxon>
        <taxon>Alphaproteobacteria</taxon>
        <taxon>Rhodobacterales</taxon>
        <taxon>Paracoccaceae</taxon>
        <taxon>Pacificitalea</taxon>
    </lineage>
</organism>
<dbReference type="SMART" id="SM00342">
    <property type="entry name" value="HTH_ARAC"/>
    <property type="match status" value="1"/>
</dbReference>
<sequence>MKALKLTAPDSAEEPQPPKLNRATREMIAFPAGRSYLTRRDDYPHPLCTWNYHPEWEIHFIPEARGFVYVGDYIGSFEPGHIALCGTNLPHNWVSPDLVQRGRDYVLQFDAEQYLSICDIMPEMRLIRTLAPLAERGIELGGQDAREAGDIVLALQTASPGHGLGLLIELLTVFAEATDRRLLASPGFAKGYAPIIAGRHSKVDQAMQHMQVNPSISMNEVADLVGASPSAFSRSFKMLTGKTFSSYQRTLRISRASTLLSETGRAVTEVCFESGYKNLSNFNRAFLEETGMTPRDYRKVSGIRTTSQLVTETPPGAPEEQ</sequence>
<evidence type="ECO:0000313" key="6">
    <source>
        <dbReference type="EMBL" id="ATI41898.1"/>
    </source>
</evidence>
<keyword evidence="2" id="KW-0238">DNA-binding</keyword>
<dbReference type="GO" id="GO:0043565">
    <property type="term" value="F:sequence-specific DNA binding"/>
    <property type="evidence" value="ECO:0007669"/>
    <property type="project" value="InterPro"/>
</dbReference>
<accession>A0A291LZG3</accession>
<dbReference type="Gene3D" id="1.10.10.60">
    <property type="entry name" value="Homeodomain-like"/>
    <property type="match status" value="2"/>
</dbReference>
<dbReference type="InterPro" id="IPR009057">
    <property type="entry name" value="Homeodomain-like_sf"/>
</dbReference>
<dbReference type="InterPro" id="IPR020449">
    <property type="entry name" value="Tscrpt_reg_AraC-type_HTH"/>
</dbReference>
<dbReference type="CDD" id="cd06976">
    <property type="entry name" value="cupin_MtlR-like_N"/>
    <property type="match status" value="1"/>
</dbReference>
<dbReference type="Proteomes" id="UP000219050">
    <property type="component" value="Chromosome"/>
</dbReference>
<dbReference type="InterPro" id="IPR018062">
    <property type="entry name" value="HTH_AraC-typ_CS"/>
</dbReference>
<dbReference type="InterPro" id="IPR018060">
    <property type="entry name" value="HTH_AraC"/>
</dbReference>
<feature type="region of interest" description="Disordered" evidence="4">
    <location>
        <begin position="1"/>
        <end position="20"/>
    </location>
</feature>
<evidence type="ECO:0000256" key="4">
    <source>
        <dbReference type="SAM" id="MobiDB-lite"/>
    </source>
</evidence>
<evidence type="ECO:0000256" key="1">
    <source>
        <dbReference type="ARBA" id="ARBA00023015"/>
    </source>
</evidence>
<dbReference type="KEGG" id="cmag:CBW24_07725"/>
<reference evidence="6 7" key="1">
    <citation type="submission" date="2017-05" db="EMBL/GenBank/DDBJ databases">
        <title>Comparative genomic and metabolic analysis of manganese-oxidizing mechanisms in Celeribater manganoxidans DY25T: its adaption to the environment of polymetallic nodule.</title>
        <authorList>
            <person name="Wang X."/>
        </authorList>
    </citation>
    <scope>NUCLEOTIDE SEQUENCE [LARGE SCALE GENOMIC DNA]</scope>
    <source>
        <strain evidence="6 7">DY25</strain>
    </source>
</reference>
<name>A0A291LZG3_9RHOB</name>
<dbReference type="AlphaFoldDB" id="A0A291LZG3"/>
<evidence type="ECO:0000259" key="5">
    <source>
        <dbReference type="PROSITE" id="PS01124"/>
    </source>
</evidence>
<evidence type="ECO:0000256" key="2">
    <source>
        <dbReference type="ARBA" id="ARBA00023125"/>
    </source>
</evidence>
<keyword evidence="3" id="KW-0804">Transcription</keyword>
<gene>
    <name evidence="6" type="ORF">CBW24_07725</name>
</gene>
<dbReference type="Pfam" id="PF12833">
    <property type="entry name" value="HTH_18"/>
    <property type="match status" value="1"/>
</dbReference>
<dbReference type="PROSITE" id="PS01124">
    <property type="entry name" value="HTH_ARAC_FAMILY_2"/>
    <property type="match status" value="1"/>
</dbReference>
<dbReference type="PRINTS" id="PR00032">
    <property type="entry name" value="HTHARAC"/>
</dbReference>
<dbReference type="OrthoDB" id="9816011at2"/>
<proteinExistence type="predicted"/>